<protein>
    <submittedName>
        <fullName evidence="2">Uncharacterized protein</fullName>
    </submittedName>
</protein>
<sequence>MDKSESYLAAPELRECYEGLIKSDELDKTLFSTYDKVYSLKGSQKDKAKDEDPSARSDRGLKKRKASKDAEPKKGLKAKESQSGSSKGA</sequence>
<proteinExistence type="predicted"/>
<accession>A0A699SCG3</accession>
<feature type="region of interest" description="Disordered" evidence="1">
    <location>
        <begin position="41"/>
        <end position="89"/>
    </location>
</feature>
<reference evidence="2" key="1">
    <citation type="journal article" date="2019" name="Sci. Rep.">
        <title>Draft genome of Tanacetum cinerariifolium, the natural source of mosquito coil.</title>
        <authorList>
            <person name="Yamashiro T."/>
            <person name="Shiraishi A."/>
            <person name="Satake H."/>
            <person name="Nakayama K."/>
        </authorList>
    </citation>
    <scope>NUCLEOTIDE SEQUENCE</scope>
</reference>
<feature type="compositionally biased region" description="Basic and acidic residues" evidence="1">
    <location>
        <begin position="67"/>
        <end position="80"/>
    </location>
</feature>
<evidence type="ECO:0000256" key="1">
    <source>
        <dbReference type="SAM" id="MobiDB-lite"/>
    </source>
</evidence>
<feature type="compositionally biased region" description="Basic and acidic residues" evidence="1">
    <location>
        <begin position="43"/>
        <end position="60"/>
    </location>
</feature>
<gene>
    <name evidence="2" type="ORF">Tci_866768</name>
</gene>
<dbReference type="EMBL" id="BKCJ011150837">
    <property type="protein sequence ID" value="GFC94798.1"/>
    <property type="molecule type" value="Genomic_DNA"/>
</dbReference>
<organism evidence="2">
    <name type="scientific">Tanacetum cinerariifolium</name>
    <name type="common">Dalmatian daisy</name>
    <name type="synonym">Chrysanthemum cinerariifolium</name>
    <dbReference type="NCBI Taxonomy" id="118510"/>
    <lineage>
        <taxon>Eukaryota</taxon>
        <taxon>Viridiplantae</taxon>
        <taxon>Streptophyta</taxon>
        <taxon>Embryophyta</taxon>
        <taxon>Tracheophyta</taxon>
        <taxon>Spermatophyta</taxon>
        <taxon>Magnoliopsida</taxon>
        <taxon>eudicotyledons</taxon>
        <taxon>Gunneridae</taxon>
        <taxon>Pentapetalae</taxon>
        <taxon>asterids</taxon>
        <taxon>campanulids</taxon>
        <taxon>Asterales</taxon>
        <taxon>Asteraceae</taxon>
        <taxon>Asteroideae</taxon>
        <taxon>Anthemideae</taxon>
        <taxon>Anthemidinae</taxon>
        <taxon>Tanacetum</taxon>
    </lineage>
</organism>
<comment type="caution">
    <text evidence="2">The sequence shown here is derived from an EMBL/GenBank/DDBJ whole genome shotgun (WGS) entry which is preliminary data.</text>
</comment>
<name>A0A699SCG3_TANCI</name>
<evidence type="ECO:0000313" key="2">
    <source>
        <dbReference type="EMBL" id="GFC94798.1"/>
    </source>
</evidence>
<dbReference type="AlphaFoldDB" id="A0A699SCG3"/>